<accession>A0A9W6GY25</accession>
<feature type="region of interest" description="Disordered" evidence="1">
    <location>
        <begin position="47"/>
        <end position="68"/>
    </location>
</feature>
<keyword evidence="3" id="KW-1185">Reference proteome</keyword>
<dbReference type="Proteomes" id="UP001144323">
    <property type="component" value="Unassembled WGS sequence"/>
</dbReference>
<protein>
    <submittedName>
        <fullName evidence="2">Uncharacterized protein</fullName>
    </submittedName>
</protein>
<evidence type="ECO:0000313" key="2">
    <source>
        <dbReference type="EMBL" id="GLI94990.1"/>
    </source>
</evidence>
<sequence length="68" mass="7448">MRSRRKICSNVALTELVPAPDEPVIEMMGCFTDMGALPSEFLSSQRLDAPAGAPRPACRMPDRQRKGS</sequence>
<gene>
    <name evidence="2" type="ORF">LMG27198_39820</name>
</gene>
<evidence type="ECO:0000313" key="3">
    <source>
        <dbReference type="Proteomes" id="UP001144323"/>
    </source>
</evidence>
<reference evidence="2" key="1">
    <citation type="journal article" date="2023" name="Int. J. Syst. Evol. Microbiol.">
        <title>Methylocystis iwaonis sp. nov., a type II methane-oxidizing bacterium from surface soil of a rice paddy field in Japan, and emended description of the genus Methylocystis (ex Whittenbury et al. 1970) Bowman et al. 1993.</title>
        <authorList>
            <person name="Kaise H."/>
            <person name="Sawadogo J.B."/>
            <person name="Alam M.S."/>
            <person name="Ueno C."/>
            <person name="Dianou D."/>
            <person name="Shinjo R."/>
            <person name="Asakawa S."/>
        </authorList>
    </citation>
    <scope>NUCLEOTIDE SEQUENCE</scope>
    <source>
        <strain evidence="2">LMG27198</strain>
    </source>
</reference>
<proteinExistence type="predicted"/>
<evidence type="ECO:0000256" key="1">
    <source>
        <dbReference type="SAM" id="MobiDB-lite"/>
    </source>
</evidence>
<comment type="caution">
    <text evidence="2">The sequence shown here is derived from an EMBL/GenBank/DDBJ whole genome shotgun (WGS) entry which is preliminary data.</text>
</comment>
<dbReference type="EMBL" id="BSEC01000001">
    <property type="protein sequence ID" value="GLI94990.1"/>
    <property type="molecule type" value="Genomic_DNA"/>
</dbReference>
<organism evidence="2 3">
    <name type="scientific">Methylocystis echinoides</name>
    <dbReference type="NCBI Taxonomy" id="29468"/>
    <lineage>
        <taxon>Bacteria</taxon>
        <taxon>Pseudomonadati</taxon>
        <taxon>Pseudomonadota</taxon>
        <taxon>Alphaproteobacteria</taxon>
        <taxon>Hyphomicrobiales</taxon>
        <taxon>Methylocystaceae</taxon>
        <taxon>Methylocystis</taxon>
    </lineage>
</organism>
<name>A0A9W6GY25_9HYPH</name>
<dbReference type="AlphaFoldDB" id="A0A9W6GY25"/>